<keyword evidence="2" id="KW-0560">Oxidoreductase</keyword>
<dbReference type="SUPFAM" id="SSF48264">
    <property type="entry name" value="Cytochrome P450"/>
    <property type="match status" value="1"/>
</dbReference>
<dbReference type="GO" id="GO:0005506">
    <property type="term" value="F:iron ion binding"/>
    <property type="evidence" value="ECO:0007669"/>
    <property type="project" value="InterPro"/>
</dbReference>
<gene>
    <name evidence="3" type="ORF">GCM10018772_22140</name>
</gene>
<organism evidence="3 4">
    <name type="scientific">Streptomyces fumanus</name>
    <dbReference type="NCBI Taxonomy" id="67302"/>
    <lineage>
        <taxon>Bacteria</taxon>
        <taxon>Bacillati</taxon>
        <taxon>Actinomycetota</taxon>
        <taxon>Actinomycetes</taxon>
        <taxon>Kitasatosporales</taxon>
        <taxon>Streptomycetaceae</taxon>
        <taxon>Streptomyces</taxon>
    </lineage>
</organism>
<dbReference type="EMBL" id="BNBI01000004">
    <property type="protein sequence ID" value="GHE97485.1"/>
    <property type="molecule type" value="Genomic_DNA"/>
</dbReference>
<keyword evidence="2" id="KW-0349">Heme</keyword>
<comment type="caution">
    <text evidence="3">The sequence shown here is derived from an EMBL/GenBank/DDBJ whole genome shotgun (WGS) entry which is preliminary data.</text>
</comment>
<dbReference type="RefSeq" id="WP_190203999.1">
    <property type="nucleotide sequence ID" value="NZ_BNBI01000004.1"/>
</dbReference>
<dbReference type="Pfam" id="PF00067">
    <property type="entry name" value="p450"/>
    <property type="match status" value="1"/>
</dbReference>
<dbReference type="GO" id="GO:0020037">
    <property type="term" value="F:heme binding"/>
    <property type="evidence" value="ECO:0007669"/>
    <property type="project" value="InterPro"/>
</dbReference>
<evidence type="ECO:0000313" key="3">
    <source>
        <dbReference type="EMBL" id="GHE97485.1"/>
    </source>
</evidence>
<dbReference type="PRINTS" id="PR00359">
    <property type="entry name" value="BP450"/>
</dbReference>
<dbReference type="PROSITE" id="PS00086">
    <property type="entry name" value="CYTOCHROME_P450"/>
    <property type="match status" value="1"/>
</dbReference>
<proteinExistence type="inferred from homology"/>
<reference evidence="3" key="2">
    <citation type="submission" date="2020-09" db="EMBL/GenBank/DDBJ databases">
        <authorList>
            <person name="Sun Q."/>
            <person name="Ohkuma M."/>
        </authorList>
    </citation>
    <scope>NUCLEOTIDE SEQUENCE</scope>
    <source>
        <strain evidence="3">JCM 4477</strain>
    </source>
</reference>
<keyword evidence="2" id="KW-0408">Iron</keyword>
<dbReference type="Proteomes" id="UP000630718">
    <property type="component" value="Unassembled WGS sequence"/>
</dbReference>
<evidence type="ECO:0000256" key="1">
    <source>
        <dbReference type="ARBA" id="ARBA00010617"/>
    </source>
</evidence>
<dbReference type="PANTHER" id="PTHR46696">
    <property type="entry name" value="P450, PUTATIVE (EUROFUNG)-RELATED"/>
    <property type="match status" value="1"/>
</dbReference>
<keyword evidence="2" id="KW-0479">Metal-binding</keyword>
<dbReference type="InterPro" id="IPR036396">
    <property type="entry name" value="Cyt_P450_sf"/>
</dbReference>
<dbReference type="GO" id="GO:0016705">
    <property type="term" value="F:oxidoreductase activity, acting on paired donors, with incorporation or reduction of molecular oxygen"/>
    <property type="evidence" value="ECO:0007669"/>
    <property type="project" value="InterPro"/>
</dbReference>
<dbReference type="GO" id="GO:0004497">
    <property type="term" value="F:monooxygenase activity"/>
    <property type="evidence" value="ECO:0007669"/>
    <property type="project" value="UniProtKB-KW"/>
</dbReference>
<dbReference type="Gene3D" id="1.10.630.10">
    <property type="entry name" value="Cytochrome P450"/>
    <property type="match status" value="1"/>
</dbReference>
<evidence type="ECO:0000256" key="2">
    <source>
        <dbReference type="RuleBase" id="RU000461"/>
    </source>
</evidence>
<protein>
    <submittedName>
        <fullName evidence="3">Cytochrome P450</fullName>
    </submittedName>
</protein>
<accession>A0A919E0J4</accession>
<dbReference type="InterPro" id="IPR017972">
    <property type="entry name" value="Cyt_P450_CS"/>
</dbReference>
<name>A0A919E0J4_9ACTN</name>
<keyword evidence="4" id="KW-1185">Reference proteome</keyword>
<reference evidence="3" key="1">
    <citation type="journal article" date="2014" name="Int. J. Syst. Evol. Microbiol.">
        <title>Complete genome sequence of Corynebacterium casei LMG S-19264T (=DSM 44701T), isolated from a smear-ripened cheese.</title>
        <authorList>
            <consortium name="US DOE Joint Genome Institute (JGI-PGF)"/>
            <person name="Walter F."/>
            <person name="Albersmeier A."/>
            <person name="Kalinowski J."/>
            <person name="Ruckert C."/>
        </authorList>
    </citation>
    <scope>NUCLEOTIDE SEQUENCE</scope>
    <source>
        <strain evidence="3">JCM 4477</strain>
    </source>
</reference>
<keyword evidence="2" id="KW-0503">Monooxygenase</keyword>
<dbReference type="PANTHER" id="PTHR46696:SF1">
    <property type="entry name" value="CYTOCHROME P450 YJIB-RELATED"/>
    <property type="match status" value="1"/>
</dbReference>
<dbReference type="InterPro" id="IPR002397">
    <property type="entry name" value="Cyt_P450_B"/>
</dbReference>
<comment type="similarity">
    <text evidence="1 2">Belongs to the cytochrome P450 family.</text>
</comment>
<dbReference type="AlphaFoldDB" id="A0A919E0J4"/>
<sequence>MTVDLADPALYARGDPHAVWRALRRADPVHWQPGTGGPGFWSVVRYEDVQRVLSDHTRFTSERGTLLNLLGRGDPAGGRQLAVTDPPRHDRMRAPLHRALKPRSVQAHTGVIRDGIRALLPGRDRPEFDLAAVCGLLPLTVLGPLLSLPEADRPHLVRLALMSAAEEDPAVQLPQGPAATLHRAHRELFAYFADLVRERRRRPRGDLVDVLLAMEVDGVRLTPGEVLSNCYSLLLGAGVTLAHVPTAAVAELSRDGGYEAWAADPGLLAGGVEEALRWASPAGHFMRHARHDTVLAGVPVAAGDAVVAWLGAANRDPAVFAGPDVFDPARSGNRHLAFGAGPHYCVGAGIARVTLRLFFAELFARYASLRLAGEPVRARSTFLSGYLQMPVRAGFRGRGKEQR</sequence>
<dbReference type="InterPro" id="IPR001128">
    <property type="entry name" value="Cyt_P450"/>
</dbReference>
<evidence type="ECO:0000313" key="4">
    <source>
        <dbReference type="Proteomes" id="UP000630718"/>
    </source>
</evidence>